<dbReference type="AlphaFoldDB" id="A0A1A6GY25"/>
<protein>
    <submittedName>
        <fullName evidence="2">Uncharacterized protein</fullName>
    </submittedName>
</protein>
<dbReference type="Proteomes" id="UP000092124">
    <property type="component" value="Unassembled WGS sequence"/>
</dbReference>
<keyword evidence="3" id="KW-1185">Reference proteome</keyword>
<dbReference type="EMBL" id="LZPO01066260">
    <property type="protein sequence ID" value="OBS71071.1"/>
    <property type="molecule type" value="Genomic_DNA"/>
</dbReference>
<feature type="compositionally biased region" description="Basic and acidic residues" evidence="1">
    <location>
        <begin position="43"/>
        <end position="79"/>
    </location>
</feature>
<organism evidence="2 3">
    <name type="scientific">Neotoma lepida</name>
    <name type="common">Desert woodrat</name>
    <dbReference type="NCBI Taxonomy" id="56216"/>
    <lineage>
        <taxon>Eukaryota</taxon>
        <taxon>Metazoa</taxon>
        <taxon>Chordata</taxon>
        <taxon>Craniata</taxon>
        <taxon>Vertebrata</taxon>
        <taxon>Euteleostomi</taxon>
        <taxon>Mammalia</taxon>
        <taxon>Eutheria</taxon>
        <taxon>Euarchontoglires</taxon>
        <taxon>Glires</taxon>
        <taxon>Rodentia</taxon>
        <taxon>Myomorpha</taxon>
        <taxon>Muroidea</taxon>
        <taxon>Cricetidae</taxon>
        <taxon>Neotominae</taxon>
        <taxon>Neotoma</taxon>
    </lineage>
</organism>
<comment type="caution">
    <text evidence="2">The sequence shown here is derived from an EMBL/GenBank/DDBJ whole genome shotgun (WGS) entry which is preliminary data.</text>
</comment>
<evidence type="ECO:0000313" key="2">
    <source>
        <dbReference type="EMBL" id="OBS71071.1"/>
    </source>
</evidence>
<evidence type="ECO:0000313" key="3">
    <source>
        <dbReference type="Proteomes" id="UP000092124"/>
    </source>
</evidence>
<sequence>MKQTPDVVTSQMGHATETTQAQFQTNPSIYNAGLVLPLPQAQPDKESSGRILKDKPQSSSSREESQPCRGACEPDKKDSSFTADMSPFGVEEREEPLSVLSDPELLWFCCSDPALEVTVEEDVDEDRVFSLKSVIMTGATKRQKKQKNIKHSRNITSDETVNTAQLENFLELLRRSWVLHSLMGYNVDGHHSHDISSANTNKPKDASVK</sequence>
<proteinExistence type="predicted"/>
<feature type="region of interest" description="Disordered" evidence="1">
    <location>
        <begin position="190"/>
        <end position="209"/>
    </location>
</feature>
<name>A0A1A6GY25_NEOLE</name>
<feature type="region of interest" description="Disordered" evidence="1">
    <location>
        <begin position="1"/>
        <end position="84"/>
    </location>
</feature>
<accession>A0A1A6GY25</accession>
<reference evidence="2 3" key="1">
    <citation type="submission" date="2016-06" db="EMBL/GenBank/DDBJ databases">
        <title>The Draft Genome Sequence and Annotation of the Desert Woodrat Neotoma lepida.</title>
        <authorList>
            <person name="Campbell M."/>
            <person name="Oakeson K.F."/>
            <person name="Yandell M."/>
            <person name="Halpert J.R."/>
            <person name="Dearing D."/>
        </authorList>
    </citation>
    <scope>NUCLEOTIDE SEQUENCE [LARGE SCALE GENOMIC DNA]</scope>
    <source>
        <strain evidence="2">417</strain>
        <tissue evidence="2">Liver</tissue>
    </source>
</reference>
<feature type="compositionally biased region" description="Polar residues" evidence="1">
    <location>
        <begin position="1"/>
        <end position="29"/>
    </location>
</feature>
<evidence type="ECO:0000256" key="1">
    <source>
        <dbReference type="SAM" id="MobiDB-lite"/>
    </source>
</evidence>
<gene>
    <name evidence="2" type="ORF">A6R68_00395</name>
</gene>